<evidence type="ECO:0000256" key="2">
    <source>
        <dbReference type="ARBA" id="ARBA00008711"/>
    </source>
</evidence>
<dbReference type="BioCyc" id="DPIE1322246:BN4_RS12625-MONOMER"/>
<evidence type="ECO:0000256" key="8">
    <source>
        <dbReference type="ARBA" id="ARBA00049348"/>
    </source>
</evidence>
<dbReference type="AlphaFoldDB" id="M1WKK3"/>
<protein>
    <recommendedName>
        <fullName evidence="3">methylated-DNA--[protein]-cysteine S-methyltransferase</fullName>
        <ecNumber evidence="3">2.1.1.63</ecNumber>
    </recommendedName>
</protein>
<dbReference type="NCBIfam" id="TIGR00589">
    <property type="entry name" value="ogt"/>
    <property type="match status" value="1"/>
</dbReference>
<dbReference type="FunFam" id="1.10.10.10:FF:000214">
    <property type="entry name" value="Methylated-DNA--protein-cysteine methyltransferase"/>
    <property type="match status" value="1"/>
</dbReference>
<evidence type="ECO:0000313" key="11">
    <source>
        <dbReference type="Proteomes" id="UP000011724"/>
    </source>
</evidence>
<keyword evidence="4 10" id="KW-0489">Methyltransferase</keyword>
<dbReference type="InterPro" id="IPR036217">
    <property type="entry name" value="MethylDNA_cys_MeTrfase_DNAb"/>
</dbReference>
<dbReference type="SUPFAM" id="SSF46767">
    <property type="entry name" value="Methylated DNA-protein cysteine methyltransferase, C-terminal domain"/>
    <property type="match status" value="1"/>
</dbReference>
<dbReference type="GO" id="GO:0032259">
    <property type="term" value="P:methylation"/>
    <property type="evidence" value="ECO:0007669"/>
    <property type="project" value="UniProtKB-KW"/>
</dbReference>
<dbReference type="GO" id="GO:0003908">
    <property type="term" value="F:methylated-DNA-[protein]-cysteine S-methyltransferase activity"/>
    <property type="evidence" value="ECO:0007669"/>
    <property type="project" value="UniProtKB-EC"/>
</dbReference>
<evidence type="ECO:0000256" key="4">
    <source>
        <dbReference type="ARBA" id="ARBA00022603"/>
    </source>
</evidence>
<evidence type="ECO:0000259" key="9">
    <source>
        <dbReference type="Pfam" id="PF01035"/>
    </source>
</evidence>
<comment type="catalytic activity">
    <reaction evidence="1">
        <text>a 4-O-methyl-thymidine in DNA + L-cysteinyl-[protein] = a thymidine in DNA + S-methyl-L-cysteinyl-[protein]</text>
        <dbReference type="Rhea" id="RHEA:53428"/>
        <dbReference type="Rhea" id="RHEA-COMP:10131"/>
        <dbReference type="Rhea" id="RHEA-COMP:10132"/>
        <dbReference type="Rhea" id="RHEA-COMP:13555"/>
        <dbReference type="Rhea" id="RHEA-COMP:13556"/>
        <dbReference type="ChEBI" id="CHEBI:29950"/>
        <dbReference type="ChEBI" id="CHEBI:82612"/>
        <dbReference type="ChEBI" id="CHEBI:137386"/>
        <dbReference type="ChEBI" id="CHEBI:137387"/>
        <dbReference type="EC" id="2.1.1.63"/>
    </reaction>
</comment>
<sequence>MIPSARTDTEKGTASPLIEHIEAPPLALSLHWNDGLISAIDIMWSASVKESPTLSREGSLLKEALLRYVAGEVPLWPHLPLDFSALTPFQRAVLDALALVRHGTLTTYGELAATVGSPGGAQAVGGVMGRNPFPLLYPCHRVVGSNGALTGFSATGGLEMKAFLLKHEGGAELLKKKEPPIRQPSLFDYITKT</sequence>
<evidence type="ECO:0000313" key="10">
    <source>
        <dbReference type="EMBL" id="CCH49751.1"/>
    </source>
</evidence>
<dbReference type="STRING" id="1322246.BN4_12516"/>
<proteinExistence type="inferred from homology"/>
<dbReference type="CDD" id="cd06445">
    <property type="entry name" value="ATase"/>
    <property type="match status" value="1"/>
</dbReference>
<organism evidence="10 11">
    <name type="scientific">Pseudodesulfovibrio piezophilus (strain DSM 21447 / JCM 15486 / C1TLV30)</name>
    <name type="common">Desulfovibrio piezophilus</name>
    <dbReference type="NCBI Taxonomy" id="1322246"/>
    <lineage>
        <taxon>Bacteria</taxon>
        <taxon>Pseudomonadati</taxon>
        <taxon>Thermodesulfobacteriota</taxon>
        <taxon>Desulfovibrionia</taxon>
        <taxon>Desulfovibrionales</taxon>
        <taxon>Desulfovibrionaceae</taxon>
    </lineage>
</organism>
<dbReference type="PATRIC" id="fig|879567.3.peg.2694"/>
<keyword evidence="5 10" id="KW-0808">Transferase</keyword>
<dbReference type="eggNOG" id="COG0350">
    <property type="taxonomic scope" value="Bacteria"/>
</dbReference>
<dbReference type="InterPro" id="IPR036388">
    <property type="entry name" value="WH-like_DNA-bd_sf"/>
</dbReference>
<gene>
    <name evidence="10" type="ordered locus">BN4_12516</name>
</gene>
<evidence type="ECO:0000256" key="5">
    <source>
        <dbReference type="ARBA" id="ARBA00022679"/>
    </source>
</evidence>
<reference evidence="11" key="2">
    <citation type="journal article" date="2013" name="Stand. Genomic Sci.">
        <title>Complete genome sequence of Desulfocapsa sulfexigens, a marine deltaproteobacterium specialized in disproportionating inorganic sulfur compounds.</title>
        <authorList>
            <person name="Finster K.W."/>
            <person name="Kjeldsen K.U."/>
            <person name="Kube M."/>
            <person name="Reinhardt R."/>
            <person name="Mussmann M."/>
            <person name="Amann R."/>
            <person name="Schreiber L."/>
        </authorList>
    </citation>
    <scope>NUCLEOTIDE SEQUENCE [LARGE SCALE GENOMIC DNA]</scope>
    <source>
        <strain evidence="11">DSM 10523 / SB164P1</strain>
    </source>
</reference>
<evidence type="ECO:0000256" key="3">
    <source>
        <dbReference type="ARBA" id="ARBA00011918"/>
    </source>
</evidence>
<dbReference type="OrthoDB" id="9802228at2"/>
<evidence type="ECO:0000256" key="7">
    <source>
        <dbReference type="ARBA" id="ARBA00023204"/>
    </source>
</evidence>
<dbReference type="Pfam" id="PF01035">
    <property type="entry name" value="DNA_binding_1"/>
    <property type="match status" value="1"/>
</dbReference>
<keyword evidence="11" id="KW-1185">Reference proteome</keyword>
<dbReference type="HOGENOM" id="CLU_000445_52_2_7"/>
<reference evidence="10 11" key="1">
    <citation type="journal article" date="2013" name="PLoS ONE">
        <title>The first genomic and proteomic characterization of a deep-sea sulfate reducer: insights into the piezophilic lifestyle of Desulfovibrio piezophilus.</title>
        <authorList>
            <person name="Pradel N."/>
            <person name="Ji B."/>
            <person name="Gimenez G."/>
            <person name="Talla E."/>
            <person name="Lenoble P."/>
            <person name="Garel M."/>
            <person name="Tamburini C."/>
            <person name="Fourquet P."/>
            <person name="Lebrun R."/>
            <person name="Bertin P."/>
            <person name="Denis Y."/>
            <person name="Pophillat M."/>
            <person name="Barbe V."/>
            <person name="Ollivier B."/>
            <person name="Dolla A."/>
        </authorList>
    </citation>
    <scope>NUCLEOTIDE SEQUENCE [LARGE SCALE GENOMIC DNA]</scope>
    <source>
        <strain evidence="11">DSM 10523 / SB164P1</strain>
    </source>
</reference>
<dbReference type="Gene3D" id="1.10.10.10">
    <property type="entry name" value="Winged helix-like DNA-binding domain superfamily/Winged helix DNA-binding domain"/>
    <property type="match status" value="1"/>
</dbReference>
<evidence type="ECO:0000256" key="1">
    <source>
        <dbReference type="ARBA" id="ARBA00001286"/>
    </source>
</evidence>
<keyword evidence="7" id="KW-0234">DNA repair</keyword>
<name>M1WKK3_PSEP2</name>
<dbReference type="Proteomes" id="UP000011724">
    <property type="component" value="Chromosome"/>
</dbReference>
<dbReference type="KEGG" id="dpi:BN4_12516"/>
<dbReference type="PANTHER" id="PTHR10815">
    <property type="entry name" value="METHYLATED-DNA--PROTEIN-CYSTEINE METHYLTRANSFERASE"/>
    <property type="match status" value="1"/>
</dbReference>
<accession>M1WKK3</accession>
<dbReference type="PANTHER" id="PTHR10815:SF13">
    <property type="entry name" value="METHYLATED-DNA--PROTEIN-CYSTEINE METHYLTRANSFERASE"/>
    <property type="match status" value="1"/>
</dbReference>
<dbReference type="EC" id="2.1.1.63" evidence="3"/>
<dbReference type="EMBL" id="FO203427">
    <property type="protein sequence ID" value="CCH49751.1"/>
    <property type="molecule type" value="Genomic_DNA"/>
</dbReference>
<dbReference type="InterPro" id="IPR014048">
    <property type="entry name" value="MethylDNA_cys_MeTrfase_DNA-bd"/>
</dbReference>
<comment type="similarity">
    <text evidence="2">Belongs to the MGMT family.</text>
</comment>
<keyword evidence="6" id="KW-0227">DNA damage</keyword>
<feature type="domain" description="Methylated-DNA-[protein]-cysteine S-methyltransferase DNA binding" evidence="9">
    <location>
        <begin position="88"/>
        <end position="169"/>
    </location>
</feature>
<comment type="catalytic activity">
    <reaction evidence="8">
        <text>a 6-O-methyl-2'-deoxyguanosine in DNA + L-cysteinyl-[protein] = S-methyl-L-cysteinyl-[protein] + a 2'-deoxyguanosine in DNA</text>
        <dbReference type="Rhea" id="RHEA:24000"/>
        <dbReference type="Rhea" id="RHEA-COMP:10131"/>
        <dbReference type="Rhea" id="RHEA-COMP:10132"/>
        <dbReference type="Rhea" id="RHEA-COMP:11367"/>
        <dbReference type="Rhea" id="RHEA-COMP:11368"/>
        <dbReference type="ChEBI" id="CHEBI:29950"/>
        <dbReference type="ChEBI" id="CHEBI:82612"/>
        <dbReference type="ChEBI" id="CHEBI:85445"/>
        <dbReference type="ChEBI" id="CHEBI:85448"/>
        <dbReference type="EC" id="2.1.1.63"/>
    </reaction>
</comment>
<dbReference type="GO" id="GO:0006281">
    <property type="term" value="P:DNA repair"/>
    <property type="evidence" value="ECO:0007669"/>
    <property type="project" value="UniProtKB-KW"/>
</dbReference>
<evidence type="ECO:0000256" key="6">
    <source>
        <dbReference type="ARBA" id="ARBA00022763"/>
    </source>
</evidence>